<name>A0A223W0W5_9CAUD</name>
<feature type="region of interest" description="Disordered" evidence="1">
    <location>
        <begin position="115"/>
        <end position="138"/>
    </location>
</feature>
<dbReference type="KEGG" id="vg:77936289"/>
<keyword evidence="3" id="KW-1185">Reference proteome</keyword>
<evidence type="ECO:0000313" key="2">
    <source>
        <dbReference type="EMBL" id="ASV44768.1"/>
    </source>
</evidence>
<organism evidence="2 3">
    <name type="scientific">Agrobacterium phage Atu_ph08</name>
    <dbReference type="NCBI Taxonomy" id="2024265"/>
    <lineage>
        <taxon>Viruses</taxon>
        <taxon>Duplodnaviria</taxon>
        <taxon>Heunggongvirae</taxon>
        <taxon>Uroviricota</taxon>
        <taxon>Caudoviricetes</taxon>
        <taxon>Roslyckyvirus</taxon>
        <taxon>Roslyckyvirus ph08</taxon>
    </lineage>
</organism>
<evidence type="ECO:0000256" key="1">
    <source>
        <dbReference type="SAM" id="MobiDB-lite"/>
    </source>
</evidence>
<dbReference type="Proteomes" id="UP000222678">
    <property type="component" value="Genome"/>
</dbReference>
<dbReference type="EMBL" id="MF403009">
    <property type="protein sequence ID" value="ASV44768.1"/>
    <property type="molecule type" value="Genomic_DNA"/>
</dbReference>
<dbReference type="GeneID" id="77936289"/>
<accession>A0A223W0W5</accession>
<proteinExistence type="predicted"/>
<dbReference type="RefSeq" id="YP_010660294.1">
    <property type="nucleotide sequence ID" value="NC_070876.1"/>
</dbReference>
<reference evidence="2 3" key="1">
    <citation type="submission" date="2017-06" db="EMBL/GenBank/DDBJ databases">
        <authorList>
            <person name="Kim H.J."/>
            <person name="Triplett B.A."/>
        </authorList>
    </citation>
    <scope>NUCLEOTIDE SEQUENCE [LARGE SCALE GENOMIC DNA]</scope>
</reference>
<sequence>MQPRAADDPERVSFHAVARYVQRILHIDVSEEFETEKARAQALAAAAGMSIDEVRALIWTKGLSTAAQFGVTTFDNRMFSALIAQPEGVIVAISTPRIRFRGKLKSFTDNELKQKAHRLNRRAEARRDTLQSLEGADS</sequence>
<evidence type="ECO:0000313" key="3">
    <source>
        <dbReference type="Proteomes" id="UP000222678"/>
    </source>
</evidence>
<protein>
    <submittedName>
        <fullName evidence="2">Uncharacterized protein</fullName>
    </submittedName>
</protein>